<dbReference type="PROSITE" id="PS01124">
    <property type="entry name" value="HTH_ARAC_FAMILY_2"/>
    <property type="match status" value="1"/>
</dbReference>
<protein>
    <submittedName>
        <fullName evidence="4">Transcriptional regulator GlxA family with amidase domain</fullName>
    </submittedName>
</protein>
<dbReference type="AlphaFoldDB" id="A0A660L2V2"/>
<reference evidence="4 5" key="1">
    <citation type="submission" date="2018-10" db="EMBL/GenBank/DDBJ databases">
        <title>Genomic Encyclopedia of Archaeal and Bacterial Type Strains, Phase II (KMG-II): from individual species to whole genera.</title>
        <authorList>
            <person name="Goeker M."/>
        </authorList>
    </citation>
    <scope>NUCLEOTIDE SEQUENCE [LARGE SCALE GENOMIC DNA]</scope>
    <source>
        <strain evidence="4 5">DSM 14954</strain>
    </source>
</reference>
<name>A0A660L2V2_9ACTN</name>
<dbReference type="GO" id="GO:0043565">
    <property type="term" value="F:sequence-specific DNA binding"/>
    <property type="evidence" value="ECO:0007669"/>
    <property type="project" value="InterPro"/>
</dbReference>
<dbReference type="InterPro" id="IPR018060">
    <property type="entry name" value="HTH_AraC"/>
</dbReference>
<gene>
    <name evidence="4" type="ORF">C8N24_5680</name>
</gene>
<dbReference type="PANTHER" id="PTHR43130:SF3">
    <property type="entry name" value="HTH-TYPE TRANSCRIPTIONAL REGULATOR RV1931C"/>
    <property type="match status" value="1"/>
</dbReference>
<dbReference type="PANTHER" id="PTHR43130">
    <property type="entry name" value="ARAC-FAMILY TRANSCRIPTIONAL REGULATOR"/>
    <property type="match status" value="1"/>
</dbReference>
<dbReference type="Pfam" id="PF12833">
    <property type="entry name" value="HTH_18"/>
    <property type="match status" value="1"/>
</dbReference>
<accession>A0A660L2V2</accession>
<evidence type="ECO:0000256" key="1">
    <source>
        <dbReference type="ARBA" id="ARBA00023015"/>
    </source>
</evidence>
<comment type="caution">
    <text evidence="4">The sequence shown here is derived from an EMBL/GenBank/DDBJ whole genome shotgun (WGS) entry which is preliminary data.</text>
</comment>
<sequence length="318" mass="33911">MSGTIRPMLHEVAVLALEAVVPLDLAIPAQVFGNYEEVPYRVTVCAATPTVRTTAGFTVIGEAGLEALARADTVIVPGFSPHLRALEPSVLDALRSAPGRMVSICTGAFALAAAGRLDGRRATTHWRDAADLAARHPRVEVEPDVLYIDDGDVLTSAGVAAGLDLCLHILRRDHGAALAASIARRIVVPPHRDGGQAQYVEQPVPKHPGGSLASTRAWALGRLHEPLTVRALAAHAHVSERTFARRFHAETGTSVLSWLLARRVDAARSALETTSASIDDIAAECGFGTAANLRKHFRRHVHVTPTAYRRAFSRATAA</sequence>
<dbReference type="GO" id="GO:0003700">
    <property type="term" value="F:DNA-binding transcription factor activity"/>
    <property type="evidence" value="ECO:0007669"/>
    <property type="project" value="InterPro"/>
</dbReference>
<organism evidence="4 5">
    <name type="scientific">Solirubrobacter pauli</name>
    <dbReference type="NCBI Taxonomy" id="166793"/>
    <lineage>
        <taxon>Bacteria</taxon>
        <taxon>Bacillati</taxon>
        <taxon>Actinomycetota</taxon>
        <taxon>Thermoleophilia</taxon>
        <taxon>Solirubrobacterales</taxon>
        <taxon>Solirubrobacteraceae</taxon>
        <taxon>Solirubrobacter</taxon>
    </lineage>
</organism>
<dbReference type="SUPFAM" id="SSF52317">
    <property type="entry name" value="Class I glutamine amidotransferase-like"/>
    <property type="match status" value="1"/>
</dbReference>
<dbReference type="InterPro" id="IPR002818">
    <property type="entry name" value="DJ-1/PfpI"/>
</dbReference>
<evidence type="ECO:0000256" key="2">
    <source>
        <dbReference type="ARBA" id="ARBA00023163"/>
    </source>
</evidence>
<keyword evidence="5" id="KW-1185">Reference proteome</keyword>
<keyword evidence="2" id="KW-0804">Transcription</keyword>
<dbReference type="Gene3D" id="3.40.50.880">
    <property type="match status" value="1"/>
</dbReference>
<feature type="domain" description="HTH araC/xylS-type" evidence="3">
    <location>
        <begin position="213"/>
        <end position="311"/>
    </location>
</feature>
<dbReference type="SUPFAM" id="SSF46689">
    <property type="entry name" value="Homeodomain-like"/>
    <property type="match status" value="2"/>
</dbReference>
<keyword evidence="1" id="KW-0805">Transcription regulation</keyword>
<dbReference type="EMBL" id="RBIL01000002">
    <property type="protein sequence ID" value="RKQ87655.1"/>
    <property type="molecule type" value="Genomic_DNA"/>
</dbReference>
<dbReference type="CDD" id="cd03137">
    <property type="entry name" value="GATase1_AraC_1"/>
    <property type="match status" value="1"/>
</dbReference>
<dbReference type="Gene3D" id="1.10.10.60">
    <property type="entry name" value="Homeodomain-like"/>
    <property type="match status" value="1"/>
</dbReference>
<evidence type="ECO:0000259" key="3">
    <source>
        <dbReference type="PROSITE" id="PS01124"/>
    </source>
</evidence>
<dbReference type="InterPro" id="IPR052158">
    <property type="entry name" value="INH-QAR"/>
</dbReference>
<evidence type="ECO:0000313" key="4">
    <source>
        <dbReference type="EMBL" id="RKQ87655.1"/>
    </source>
</evidence>
<evidence type="ECO:0000313" key="5">
    <source>
        <dbReference type="Proteomes" id="UP000278962"/>
    </source>
</evidence>
<dbReference type="InterPro" id="IPR009057">
    <property type="entry name" value="Homeodomain-like_sf"/>
</dbReference>
<dbReference type="Proteomes" id="UP000278962">
    <property type="component" value="Unassembled WGS sequence"/>
</dbReference>
<dbReference type="SMART" id="SM00342">
    <property type="entry name" value="HTH_ARAC"/>
    <property type="match status" value="1"/>
</dbReference>
<dbReference type="InterPro" id="IPR029062">
    <property type="entry name" value="Class_I_gatase-like"/>
</dbReference>
<dbReference type="Pfam" id="PF01965">
    <property type="entry name" value="DJ-1_PfpI"/>
    <property type="match status" value="1"/>
</dbReference>
<proteinExistence type="predicted"/>